<keyword evidence="2" id="KW-1185">Reference proteome</keyword>
<dbReference type="EMBL" id="VOSM01000001">
    <property type="protein sequence ID" value="TXD39213.1"/>
    <property type="molecule type" value="Genomic_DNA"/>
</dbReference>
<dbReference type="OrthoDB" id="9799912at2"/>
<sequence>MRIVKKKTITDQYARFPNVKQSLEEWLADTERAVWTSPQDVKNRYPNASILAGNRVVFNIKGNTYRLIVSIAYRSQVVYIKFFGTHAEYDKIDALSVNDF</sequence>
<reference evidence="1 2" key="1">
    <citation type="submission" date="2019-08" db="EMBL/GenBank/DDBJ databases">
        <title>Bradymonadales sp. TMQ4.</title>
        <authorList>
            <person name="Liang Q."/>
        </authorList>
    </citation>
    <scope>NUCLEOTIDE SEQUENCE [LARGE SCALE GENOMIC DNA]</scope>
    <source>
        <strain evidence="1 2">TMQ4</strain>
    </source>
</reference>
<name>A0A5C6XFD8_9DELT</name>
<dbReference type="GO" id="GO:0004519">
    <property type="term" value="F:endonuclease activity"/>
    <property type="evidence" value="ECO:0007669"/>
    <property type="project" value="InterPro"/>
</dbReference>
<dbReference type="InterPro" id="IPR018669">
    <property type="entry name" value="Toxin_HigB"/>
</dbReference>
<dbReference type="RefSeq" id="WP_146979645.1">
    <property type="nucleotide sequence ID" value="NZ_VOSM01000001.1"/>
</dbReference>
<dbReference type="AlphaFoldDB" id="A0A5C6XFD8"/>
<evidence type="ECO:0000313" key="1">
    <source>
        <dbReference type="EMBL" id="TXD39213.1"/>
    </source>
</evidence>
<comment type="caution">
    <text evidence="1">The sequence shown here is derived from an EMBL/GenBank/DDBJ whole genome shotgun (WGS) entry which is preliminary data.</text>
</comment>
<protein>
    <submittedName>
        <fullName evidence="1">Type II toxin-antitoxin system HigB family toxin</fullName>
    </submittedName>
</protein>
<evidence type="ECO:0000313" key="2">
    <source>
        <dbReference type="Proteomes" id="UP000321412"/>
    </source>
</evidence>
<dbReference type="Pfam" id="PF09907">
    <property type="entry name" value="HigB_toxin"/>
    <property type="match status" value="1"/>
</dbReference>
<proteinExistence type="predicted"/>
<gene>
    <name evidence="1" type="ORF">FRC98_02090</name>
</gene>
<accession>A0A5C6XFD8</accession>
<dbReference type="GO" id="GO:0110001">
    <property type="term" value="C:toxin-antitoxin complex"/>
    <property type="evidence" value="ECO:0007669"/>
    <property type="project" value="InterPro"/>
</dbReference>
<dbReference type="GO" id="GO:0003723">
    <property type="term" value="F:RNA binding"/>
    <property type="evidence" value="ECO:0007669"/>
    <property type="project" value="InterPro"/>
</dbReference>
<dbReference type="Proteomes" id="UP000321412">
    <property type="component" value="Unassembled WGS sequence"/>
</dbReference>
<organism evidence="1 2">
    <name type="scientific">Lujinxingia vulgaris</name>
    <dbReference type="NCBI Taxonomy" id="2600176"/>
    <lineage>
        <taxon>Bacteria</taxon>
        <taxon>Deltaproteobacteria</taxon>
        <taxon>Bradymonadales</taxon>
        <taxon>Lujinxingiaceae</taxon>
        <taxon>Lujinxingia</taxon>
    </lineage>
</organism>